<dbReference type="AlphaFoldDB" id="A0AAD4ZHV7"/>
<dbReference type="EMBL" id="JAJFAZ020000002">
    <property type="protein sequence ID" value="KAI5347392.1"/>
    <property type="molecule type" value="Genomic_DNA"/>
</dbReference>
<sequence length="294" mass="33247">MSVQNTIETLMTTYTQPLRRINCSIPGGSMIVATVLKKNNSWHNHIVFNGNSTVSKKNNSRRNRVVFLEGNRSMRTSSSTPLNIKSKKGKVKKNCINVSVKQERGMLKVKGPETGRDELVVLTDFEKSLFAETEPSNKRPRISVFERLGNKANNYPTRISVFERLGGVDTSQKLQKNDNPTENEEHEIRTPDNEPVEFIDNVQPAPSQIEDGGQATVDELQEINLGTDEEPRPIFVSALLTPNELENYKCLLQEYRDVFAWGYQDMPGLDPNVAVHRLAVSSQCRCVKQAPRRF</sequence>
<reference evidence="2 3" key="1">
    <citation type="journal article" date="2022" name="G3 (Bethesda)">
        <title>Whole-genome sequence and methylome profiling of the almond [Prunus dulcis (Mill.) D.A. Webb] cultivar 'Nonpareil'.</title>
        <authorList>
            <person name="D'Amico-Willman K.M."/>
            <person name="Ouma W.Z."/>
            <person name="Meulia T."/>
            <person name="Sideli G.M."/>
            <person name="Gradziel T.M."/>
            <person name="Fresnedo-Ramirez J."/>
        </authorList>
    </citation>
    <scope>NUCLEOTIDE SEQUENCE [LARGE SCALE GENOMIC DNA]</scope>
    <source>
        <strain evidence="2">Clone GOH B32 T37-40</strain>
    </source>
</reference>
<gene>
    <name evidence="2" type="ORF">L3X38_015271</name>
</gene>
<proteinExistence type="predicted"/>
<organism evidence="2 3">
    <name type="scientific">Prunus dulcis</name>
    <name type="common">Almond</name>
    <name type="synonym">Amygdalus dulcis</name>
    <dbReference type="NCBI Taxonomy" id="3755"/>
    <lineage>
        <taxon>Eukaryota</taxon>
        <taxon>Viridiplantae</taxon>
        <taxon>Streptophyta</taxon>
        <taxon>Embryophyta</taxon>
        <taxon>Tracheophyta</taxon>
        <taxon>Spermatophyta</taxon>
        <taxon>Magnoliopsida</taxon>
        <taxon>eudicotyledons</taxon>
        <taxon>Gunneridae</taxon>
        <taxon>Pentapetalae</taxon>
        <taxon>rosids</taxon>
        <taxon>fabids</taxon>
        <taxon>Rosales</taxon>
        <taxon>Rosaceae</taxon>
        <taxon>Amygdaloideae</taxon>
        <taxon>Amygdaleae</taxon>
        <taxon>Prunus</taxon>
    </lineage>
</organism>
<evidence type="ECO:0000256" key="1">
    <source>
        <dbReference type="SAM" id="MobiDB-lite"/>
    </source>
</evidence>
<evidence type="ECO:0000313" key="2">
    <source>
        <dbReference type="EMBL" id="KAI5347392.1"/>
    </source>
</evidence>
<name>A0AAD4ZHV7_PRUDU</name>
<protein>
    <submittedName>
        <fullName evidence="2">Uncharacterized protein</fullName>
    </submittedName>
</protein>
<dbReference type="Proteomes" id="UP001054821">
    <property type="component" value="Chromosome 2"/>
</dbReference>
<feature type="region of interest" description="Disordered" evidence="1">
    <location>
        <begin position="170"/>
        <end position="193"/>
    </location>
</feature>
<evidence type="ECO:0000313" key="3">
    <source>
        <dbReference type="Proteomes" id="UP001054821"/>
    </source>
</evidence>
<feature type="compositionally biased region" description="Polar residues" evidence="1">
    <location>
        <begin position="170"/>
        <end position="180"/>
    </location>
</feature>
<accession>A0AAD4ZHV7</accession>
<comment type="caution">
    <text evidence="2">The sequence shown here is derived from an EMBL/GenBank/DDBJ whole genome shotgun (WGS) entry which is preliminary data.</text>
</comment>
<keyword evidence="3" id="KW-1185">Reference proteome</keyword>